<dbReference type="Proteomes" id="UP001219525">
    <property type="component" value="Unassembled WGS sequence"/>
</dbReference>
<keyword evidence="3" id="KW-1185">Reference proteome</keyword>
<name>A0AAD6UNW2_9AGAR</name>
<dbReference type="AlphaFoldDB" id="A0AAD6UNW2"/>
<sequence>MSMHPRDPTPHHVPAPETSFTSPRPRQVSELVIADHSTSPSAAKRSSPSRELKRPPKPRSRRCFVCGTTGMHPLDFRICPRTIVLLRRSLAKINDDGRLVLIDGSPLPMTRHPGGVAAHLISRCRNPAHFLPKPLNPSSAPVPCVPPRPAPRDRTASSPPTFISSSPHGFPPIDFVAPAPEHVPFRRTIPSFDKRARVSFLSVLLESMLNAAFRTQLRAILALVEGFNAENPATLRQRIEPVFERIYHFVPPT</sequence>
<feature type="compositionally biased region" description="Low complexity" evidence="1">
    <location>
        <begin position="37"/>
        <end position="46"/>
    </location>
</feature>
<proteinExistence type="predicted"/>
<feature type="region of interest" description="Disordered" evidence="1">
    <location>
        <begin position="1"/>
        <end position="60"/>
    </location>
</feature>
<organism evidence="2 3">
    <name type="scientific">Mycena pura</name>
    <dbReference type="NCBI Taxonomy" id="153505"/>
    <lineage>
        <taxon>Eukaryota</taxon>
        <taxon>Fungi</taxon>
        <taxon>Dikarya</taxon>
        <taxon>Basidiomycota</taxon>
        <taxon>Agaricomycotina</taxon>
        <taxon>Agaricomycetes</taxon>
        <taxon>Agaricomycetidae</taxon>
        <taxon>Agaricales</taxon>
        <taxon>Marasmiineae</taxon>
        <taxon>Mycenaceae</taxon>
        <taxon>Mycena</taxon>
    </lineage>
</organism>
<gene>
    <name evidence="2" type="ORF">GGX14DRAFT_578888</name>
</gene>
<feature type="region of interest" description="Disordered" evidence="1">
    <location>
        <begin position="138"/>
        <end position="157"/>
    </location>
</feature>
<evidence type="ECO:0000313" key="2">
    <source>
        <dbReference type="EMBL" id="KAJ7191588.1"/>
    </source>
</evidence>
<evidence type="ECO:0000256" key="1">
    <source>
        <dbReference type="SAM" id="MobiDB-lite"/>
    </source>
</evidence>
<protein>
    <submittedName>
        <fullName evidence="2">Uncharacterized protein</fullName>
    </submittedName>
</protein>
<comment type="caution">
    <text evidence="2">The sequence shown here is derived from an EMBL/GenBank/DDBJ whole genome shotgun (WGS) entry which is preliminary data.</text>
</comment>
<feature type="compositionally biased region" description="Basic and acidic residues" evidence="1">
    <location>
        <begin position="1"/>
        <end position="10"/>
    </location>
</feature>
<dbReference type="EMBL" id="JARJCW010000131">
    <property type="protein sequence ID" value="KAJ7191588.1"/>
    <property type="molecule type" value="Genomic_DNA"/>
</dbReference>
<evidence type="ECO:0000313" key="3">
    <source>
        <dbReference type="Proteomes" id="UP001219525"/>
    </source>
</evidence>
<reference evidence="2" key="1">
    <citation type="submission" date="2023-03" db="EMBL/GenBank/DDBJ databases">
        <title>Massive genome expansion in bonnet fungi (Mycena s.s.) driven by repeated elements and novel gene families across ecological guilds.</title>
        <authorList>
            <consortium name="Lawrence Berkeley National Laboratory"/>
            <person name="Harder C.B."/>
            <person name="Miyauchi S."/>
            <person name="Viragh M."/>
            <person name="Kuo A."/>
            <person name="Thoen E."/>
            <person name="Andreopoulos B."/>
            <person name="Lu D."/>
            <person name="Skrede I."/>
            <person name="Drula E."/>
            <person name="Henrissat B."/>
            <person name="Morin E."/>
            <person name="Kohler A."/>
            <person name="Barry K."/>
            <person name="LaButti K."/>
            <person name="Morin E."/>
            <person name="Salamov A."/>
            <person name="Lipzen A."/>
            <person name="Mereny Z."/>
            <person name="Hegedus B."/>
            <person name="Baldrian P."/>
            <person name="Stursova M."/>
            <person name="Weitz H."/>
            <person name="Taylor A."/>
            <person name="Grigoriev I.V."/>
            <person name="Nagy L.G."/>
            <person name="Martin F."/>
            <person name="Kauserud H."/>
        </authorList>
    </citation>
    <scope>NUCLEOTIDE SEQUENCE</scope>
    <source>
        <strain evidence="2">9144</strain>
    </source>
</reference>
<accession>A0AAD6UNW2</accession>